<keyword evidence="2" id="KW-1185">Reference proteome</keyword>
<proteinExistence type="predicted"/>
<comment type="caution">
    <text evidence="1">The sequence shown here is derived from an EMBL/GenBank/DDBJ whole genome shotgun (WGS) entry which is preliminary data.</text>
</comment>
<organism evidence="1 2">
    <name type="scientific">Aspergillus granulosus</name>
    <dbReference type="NCBI Taxonomy" id="176169"/>
    <lineage>
        <taxon>Eukaryota</taxon>
        <taxon>Fungi</taxon>
        <taxon>Dikarya</taxon>
        <taxon>Ascomycota</taxon>
        <taxon>Pezizomycotina</taxon>
        <taxon>Eurotiomycetes</taxon>
        <taxon>Eurotiomycetidae</taxon>
        <taxon>Eurotiales</taxon>
        <taxon>Aspergillaceae</taxon>
        <taxon>Aspergillus</taxon>
        <taxon>Aspergillus subgen. Nidulantes</taxon>
    </lineage>
</organism>
<evidence type="ECO:0000313" key="2">
    <source>
        <dbReference type="Proteomes" id="UP001610334"/>
    </source>
</evidence>
<sequence length="210" mass="24181">MPFLNPPSPTNSSSSTSTIHPAKPLTQSVFIWIGIKCDDALKWDASFQVDNLNDLPKPAAYIAMVHKPDMQPTERLWYHCIGNEFDENDYNGSFNNHYHHTVNDNRWSNSTFCERVIPCGGFPVEKFDIFEKCFYATPSQNSGHFMIRFLRKLVQAGVLPAYAIRLIEAVIKEFERSPILDPKLEGDRVDNTPLPMLDEFEEQMMFDMEL</sequence>
<gene>
    <name evidence="1" type="ORF">BJX63DRAFT_264776</name>
</gene>
<accession>A0ABR4HB29</accession>
<name>A0ABR4HB29_9EURO</name>
<reference evidence="1 2" key="1">
    <citation type="submission" date="2024-07" db="EMBL/GenBank/DDBJ databases">
        <title>Section-level genome sequencing and comparative genomics of Aspergillus sections Usti and Cavernicolus.</title>
        <authorList>
            <consortium name="Lawrence Berkeley National Laboratory"/>
            <person name="Nybo J.L."/>
            <person name="Vesth T.C."/>
            <person name="Theobald S."/>
            <person name="Frisvad J.C."/>
            <person name="Larsen T.O."/>
            <person name="Kjaerboelling I."/>
            <person name="Rothschild-Mancinelli K."/>
            <person name="Lyhne E.K."/>
            <person name="Kogle M.E."/>
            <person name="Barry K."/>
            <person name="Clum A."/>
            <person name="Na H."/>
            <person name="Ledsgaard L."/>
            <person name="Lin J."/>
            <person name="Lipzen A."/>
            <person name="Kuo A."/>
            <person name="Riley R."/>
            <person name="Mondo S."/>
            <person name="Labutti K."/>
            <person name="Haridas S."/>
            <person name="Pangalinan J."/>
            <person name="Salamov A.A."/>
            <person name="Simmons B.A."/>
            <person name="Magnuson J.K."/>
            <person name="Chen J."/>
            <person name="Drula E."/>
            <person name="Henrissat B."/>
            <person name="Wiebenga A."/>
            <person name="Lubbers R.J."/>
            <person name="Gomes A.C."/>
            <person name="Makela M.R."/>
            <person name="Stajich J."/>
            <person name="Grigoriev I.V."/>
            <person name="Mortensen U.H."/>
            <person name="De Vries R.P."/>
            <person name="Baker S.E."/>
            <person name="Andersen M.R."/>
        </authorList>
    </citation>
    <scope>NUCLEOTIDE SEQUENCE [LARGE SCALE GENOMIC DNA]</scope>
    <source>
        <strain evidence="1 2">CBS 588.65</strain>
    </source>
</reference>
<dbReference type="EMBL" id="JBFXLT010000052">
    <property type="protein sequence ID" value="KAL2811992.1"/>
    <property type="molecule type" value="Genomic_DNA"/>
</dbReference>
<protein>
    <submittedName>
        <fullName evidence="1">Uncharacterized protein</fullName>
    </submittedName>
</protein>
<evidence type="ECO:0000313" key="1">
    <source>
        <dbReference type="EMBL" id="KAL2811992.1"/>
    </source>
</evidence>
<dbReference type="Proteomes" id="UP001610334">
    <property type="component" value="Unassembled WGS sequence"/>
</dbReference>